<dbReference type="OMA" id="AKWKANI"/>
<protein>
    <recommendedName>
        <fullName evidence="4">very-long-chain (3R)-3-hydroxyacyl-CoA dehydratase</fullName>
        <ecNumber evidence="4">4.2.1.134</ecNumber>
    </recommendedName>
</protein>
<evidence type="ECO:0000256" key="10">
    <source>
        <dbReference type="ARBA" id="ARBA00023136"/>
    </source>
</evidence>
<dbReference type="GeneID" id="7446222"/>
<comment type="catalytic activity">
    <reaction evidence="13">
        <text>a very-long-chain (3R)-3-hydroxyacyl-CoA = a very-long-chain (2E)-enoyl-CoA + H2O</text>
        <dbReference type="Rhea" id="RHEA:45812"/>
        <dbReference type="ChEBI" id="CHEBI:15377"/>
        <dbReference type="ChEBI" id="CHEBI:83728"/>
        <dbReference type="ChEBI" id="CHEBI:85440"/>
        <dbReference type="EC" id="4.2.1.134"/>
    </reaction>
</comment>
<keyword evidence="10 14" id="KW-0472">Membrane</keyword>
<keyword evidence="6 14" id="KW-0812">Transmembrane</keyword>
<dbReference type="GO" id="GO:0030497">
    <property type="term" value="P:fatty acid elongation"/>
    <property type="evidence" value="ECO:0000318"/>
    <property type="project" value="GO_Central"/>
</dbReference>
<keyword evidence="12" id="KW-0456">Lyase</keyword>
<evidence type="ECO:0000256" key="11">
    <source>
        <dbReference type="ARBA" id="ARBA00023160"/>
    </source>
</evidence>
<keyword evidence="16" id="KW-1185">Reference proteome</keyword>
<evidence type="ECO:0000256" key="13">
    <source>
        <dbReference type="ARBA" id="ARBA00036671"/>
    </source>
</evidence>
<keyword evidence="11" id="KW-0275">Fatty acid biosynthesis</keyword>
<dbReference type="InterPro" id="IPR007482">
    <property type="entry name" value="Tyr_Pase-like_PTPLA"/>
</dbReference>
<comment type="pathway">
    <text evidence="2">Lipid metabolism; fatty acid biosynthesis.</text>
</comment>
<keyword evidence="8 14" id="KW-1133">Transmembrane helix</keyword>
<proteinExistence type="inferred from homology"/>
<keyword evidence="7" id="KW-0276">Fatty acid metabolism</keyword>
<feature type="transmembrane region" description="Helical" evidence="14">
    <location>
        <begin position="176"/>
        <end position="198"/>
    </location>
</feature>
<dbReference type="PANTHER" id="PTHR11035:SF3">
    <property type="entry name" value="VERY-LONG-CHAIN (3R)-3-HYDROXYACYL-COA DEHYDRATASE"/>
    <property type="match status" value="1"/>
</dbReference>
<dbReference type="HOGENOM" id="CLU_372352_0_0_1"/>
<evidence type="ECO:0000256" key="8">
    <source>
        <dbReference type="ARBA" id="ARBA00022989"/>
    </source>
</evidence>
<dbReference type="KEGG" id="tps:THAPS_6781"/>
<dbReference type="GO" id="GO:0018812">
    <property type="term" value="F:3-hydroxyacyl-CoA dehydratase activity"/>
    <property type="evidence" value="ECO:0000318"/>
    <property type="project" value="GO_Central"/>
</dbReference>
<dbReference type="Pfam" id="PF04387">
    <property type="entry name" value="PTPLA"/>
    <property type="match status" value="1"/>
</dbReference>
<dbReference type="UniPathway" id="UPA00094"/>
<dbReference type="EC" id="4.2.1.134" evidence="4"/>
<evidence type="ECO:0000256" key="12">
    <source>
        <dbReference type="ARBA" id="ARBA00023239"/>
    </source>
</evidence>
<name>B5YMG6_THAPS</name>
<dbReference type="GO" id="GO:0030148">
    <property type="term" value="P:sphingolipid biosynthetic process"/>
    <property type="evidence" value="ECO:0000318"/>
    <property type="project" value="GO_Central"/>
</dbReference>
<feature type="transmembrane region" description="Helical" evidence="14">
    <location>
        <begin position="218"/>
        <end position="242"/>
    </location>
</feature>
<dbReference type="InParanoid" id="B5YMG6"/>
<comment type="subcellular location">
    <subcellularLocation>
        <location evidence="1">Membrane</location>
        <topology evidence="1">Multi-pass membrane protein</topology>
    </subcellularLocation>
</comment>
<reference evidence="15 16" key="2">
    <citation type="journal article" date="2008" name="Nature">
        <title>The Phaeodactylum genome reveals the evolutionary history of diatom genomes.</title>
        <authorList>
            <person name="Bowler C."/>
            <person name="Allen A.E."/>
            <person name="Badger J.H."/>
            <person name="Grimwood J."/>
            <person name="Jabbari K."/>
            <person name="Kuo A."/>
            <person name="Maheswari U."/>
            <person name="Martens C."/>
            <person name="Maumus F."/>
            <person name="Otillar R.P."/>
            <person name="Rayko E."/>
            <person name="Salamov A."/>
            <person name="Vandepoele K."/>
            <person name="Beszteri B."/>
            <person name="Gruber A."/>
            <person name="Heijde M."/>
            <person name="Katinka M."/>
            <person name="Mock T."/>
            <person name="Valentin K."/>
            <person name="Verret F."/>
            <person name="Berges J.A."/>
            <person name="Brownlee C."/>
            <person name="Cadoret J.P."/>
            <person name="Chiovitti A."/>
            <person name="Choi C.J."/>
            <person name="Coesel S."/>
            <person name="De Martino A."/>
            <person name="Detter J.C."/>
            <person name="Durkin C."/>
            <person name="Falciatore A."/>
            <person name="Fournet J."/>
            <person name="Haruta M."/>
            <person name="Huysman M.J."/>
            <person name="Jenkins B.D."/>
            <person name="Jiroutova K."/>
            <person name="Jorgensen R.E."/>
            <person name="Joubert Y."/>
            <person name="Kaplan A."/>
            <person name="Kroger N."/>
            <person name="Kroth P.G."/>
            <person name="La Roche J."/>
            <person name="Lindquist E."/>
            <person name="Lommer M."/>
            <person name="Martin-Jezequel V."/>
            <person name="Lopez P.J."/>
            <person name="Lucas S."/>
            <person name="Mangogna M."/>
            <person name="McGinnis K."/>
            <person name="Medlin L.K."/>
            <person name="Montsant A."/>
            <person name="Oudot-Le Secq M.P."/>
            <person name="Napoli C."/>
            <person name="Obornik M."/>
            <person name="Parker M.S."/>
            <person name="Petit J.L."/>
            <person name="Porcel B.M."/>
            <person name="Poulsen N."/>
            <person name="Robison M."/>
            <person name="Rychlewski L."/>
            <person name="Rynearson T.A."/>
            <person name="Schmutz J."/>
            <person name="Shapiro H."/>
            <person name="Siaut M."/>
            <person name="Stanley M."/>
            <person name="Sussman M.R."/>
            <person name="Taylor A.R."/>
            <person name="Vardi A."/>
            <person name="von Dassow P."/>
            <person name="Vyverman W."/>
            <person name="Willis A."/>
            <person name="Wyrwicz L.S."/>
            <person name="Rokhsar D.S."/>
            <person name="Weissenbach J."/>
            <person name="Armbrust E.V."/>
            <person name="Green B.R."/>
            <person name="Van de Peer Y."/>
            <person name="Grigoriev I.V."/>
        </authorList>
    </citation>
    <scope>NUCLEOTIDE SEQUENCE [LARGE SCALE GENOMIC DNA]</scope>
    <source>
        <strain evidence="15 16">CCMP1335</strain>
    </source>
</reference>
<organism evidence="15 16">
    <name type="scientific">Thalassiosira pseudonana</name>
    <name type="common">Marine diatom</name>
    <name type="synonym">Cyclotella nana</name>
    <dbReference type="NCBI Taxonomy" id="35128"/>
    <lineage>
        <taxon>Eukaryota</taxon>
        <taxon>Sar</taxon>
        <taxon>Stramenopiles</taxon>
        <taxon>Ochrophyta</taxon>
        <taxon>Bacillariophyta</taxon>
        <taxon>Coscinodiscophyceae</taxon>
        <taxon>Thalassiosirophycidae</taxon>
        <taxon>Thalassiosirales</taxon>
        <taxon>Thalassiosiraceae</taxon>
        <taxon>Thalassiosira</taxon>
    </lineage>
</organism>
<evidence type="ECO:0000313" key="15">
    <source>
        <dbReference type="EMBL" id="ACI64456.1"/>
    </source>
</evidence>
<evidence type="ECO:0000256" key="3">
    <source>
        <dbReference type="ARBA" id="ARBA00007811"/>
    </source>
</evidence>
<dbReference type="GO" id="GO:0005789">
    <property type="term" value="C:endoplasmic reticulum membrane"/>
    <property type="evidence" value="ECO:0000318"/>
    <property type="project" value="GO_Central"/>
</dbReference>
<dbReference type="AlphaFoldDB" id="B5YMG6"/>
<accession>B5YMG6</accession>
<evidence type="ECO:0000313" key="16">
    <source>
        <dbReference type="Proteomes" id="UP000001449"/>
    </source>
</evidence>
<gene>
    <name evidence="15" type="ORF">THAPS_6781</name>
</gene>
<reference evidence="15 16" key="1">
    <citation type="journal article" date="2004" name="Science">
        <title>The genome of the diatom Thalassiosira pseudonana: ecology, evolution, and metabolism.</title>
        <authorList>
            <person name="Armbrust E.V."/>
            <person name="Berges J.A."/>
            <person name="Bowler C."/>
            <person name="Green B.R."/>
            <person name="Martinez D."/>
            <person name="Putnam N.H."/>
            <person name="Zhou S."/>
            <person name="Allen A.E."/>
            <person name="Apt K.E."/>
            <person name="Bechner M."/>
            <person name="Brzezinski M.A."/>
            <person name="Chaal B.K."/>
            <person name="Chiovitti A."/>
            <person name="Davis A.K."/>
            <person name="Demarest M.S."/>
            <person name="Detter J.C."/>
            <person name="Glavina T."/>
            <person name="Goodstein D."/>
            <person name="Hadi M.Z."/>
            <person name="Hellsten U."/>
            <person name="Hildebrand M."/>
            <person name="Jenkins B.D."/>
            <person name="Jurka J."/>
            <person name="Kapitonov V.V."/>
            <person name="Kroger N."/>
            <person name="Lau W.W."/>
            <person name="Lane T.W."/>
            <person name="Larimer F.W."/>
            <person name="Lippmeier J.C."/>
            <person name="Lucas S."/>
            <person name="Medina M."/>
            <person name="Montsant A."/>
            <person name="Obornik M."/>
            <person name="Parker M.S."/>
            <person name="Palenik B."/>
            <person name="Pazour G.J."/>
            <person name="Richardson P.M."/>
            <person name="Rynearson T.A."/>
            <person name="Saito M.A."/>
            <person name="Schwartz D.C."/>
            <person name="Thamatrakoln K."/>
            <person name="Valentin K."/>
            <person name="Vardi A."/>
            <person name="Wilkerson F.P."/>
            <person name="Rokhsar D.S."/>
        </authorList>
    </citation>
    <scope>NUCLEOTIDE SEQUENCE [LARGE SCALE GENOMIC DNA]</scope>
    <source>
        <strain evidence="15 16">CCMP1335</strain>
    </source>
</reference>
<keyword evidence="9" id="KW-0443">Lipid metabolism</keyword>
<evidence type="ECO:0000256" key="5">
    <source>
        <dbReference type="ARBA" id="ARBA00022516"/>
    </source>
</evidence>
<evidence type="ECO:0000256" key="2">
    <source>
        <dbReference type="ARBA" id="ARBA00005194"/>
    </source>
</evidence>
<comment type="similarity">
    <text evidence="3">Belongs to the very long-chain fatty acids dehydratase HACD family.</text>
</comment>
<dbReference type="STRING" id="35128.B5YMG6"/>
<dbReference type="eggNOG" id="KOG3187">
    <property type="taxonomic scope" value="Eukaryota"/>
</dbReference>
<dbReference type="EMBL" id="CP001160">
    <property type="protein sequence ID" value="ACI64456.1"/>
    <property type="molecule type" value="Genomic_DNA"/>
</dbReference>
<dbReference type="GO" id="GO:0102158">
    <property type="term" value="F:very-long-chain (3R)-3-hydroxyacyl-CoA dehydratase activity"/>
    <property type="evidence" value="ECO:0007669"/>
    <property type="project" value="UniProtKB-EC"/>
</dbReference>
<dbReference type="GO" id="GO:0042761">
    <property type="term" value="P:very long-chain fatty acid biosynthetic process"/>
    <property type="evidence" value="ECO:0000318"/>
    <property type="project" value="GO_Central"/>
</dbReference>
<sequence length="788" mass="86111">MAAAKQQQSKGLGLKDLYLITYNALCCLGWAYVLALGIPTFIASVTSSIGTSSLVESLKIAGRSVYAATPYTAGWSNEATPSLATVLMYVQSAAVLEIVHAALGLVRSPVFVTTMQVGSRIVALHMLSTCPSAQTQWGAALMIFSWALVEVPRYLFYVAAIVTGDATKGTPYPLFWLRYSLFAVLYPTGISGELSVFLTSAKCDTFLSTLGESNKSIMYWYAMAFPIIYAPGALPMIFNMVANRKSAMKKRFARPPPPPRGLVWPVTETKANGEEVRSSTPVAKEILAAAIGAVNPELAEKVRNEKKWRFGYQKHLVNMVEAQCKSPEDALKIANAGLNKAYMTFQFVSSDGSKTTTFAEAMSSKSSDKFHTGFIKGELAPQKEKKLEVGYKGKQISGDELKAQVKEWVDYGTIEPSAGEAICSCVDNPGWIDLSDRYFVLLGAGSAMGPFEVLMQLGANVIGIDLDRPFIWQRLINRVMNSSGSITFPMSKEQSKCADEKELFAASGCNLFTQAPMIRDWLVDLYPGKSFTVGSYAYLNGALHVQVSLAMDAICRDLCDKRKNTSLAYLCTPTDLHLIPKEAHDAAEANYKEFSKKPFCMFMKLFFGKKTLRKNVKKPVSGVGGDFYYVNGISVAQGPNYALAKRMQHWRAVIARSKGCIVSSNIAPSTSTVSVTQNRTFAWAYEGMPYFKPYEIFAPETSNSVMSAILFNDLNNHKSIANPDVGIANPNQLFSFGAFHGGTWRCAYEIDSIGEASVLLYFSRVAKPYAIAFGGLGLAAGAKWFGIV</sequence>
<evidence type="ECO:0000256" key="4">
    <source>
        <dbReference type="ARBA" id="ARBA00013122"/>
    </source>
</evidence>
<evidence type="ECO:0000256" key="14">
    <source>
        <dbReference type="SAM" id="Phobius"/>
    </source>
</evidence>
<dbReference type="PANTHER" id="PTHR11035">
    <property type="entry name" value="VERY-LONG-CHAIN (3R)-3-HYDROXYACYL-COA DEHYDRATASE"/>
    <property type="match status" value="1"/>
</dbReference>
<evidence type="ECO:0000256" key="7">
    <source>
        <dbReference type="ARBA" id="ARBA00022832"/>
    </source>
</evidence>
<dbReference type="Proteomes" id="UP000001449">
    <property type="component" value="Chromosome 7"/>
</dbReference>
<keyword evidence="5" id="KW-0444">Lipid biosynthesis</keyword>
<dbReference type="PaxDb" id="35128-Thaps6781"/>
<evidence type="ECO:0000256" key="1">
    <source>
        <dbReference type="ARBA" id="ARBA00004141"/>
    </source>
</evidence>
<evidence type="ECO:0000256" key="9">
    <source>
        <dbReference type="ARBA" id="ARBA00023098"/>
    </source>
</evidence>
<evidence type="ECO:0000256" key="6">
    <source>
        <dbReference type="ARBA" id="ARBA00022692"/>
    </source>
</evidence>
<dbReference type="RefSeq" id="XP_002295739.1">
    <property type="nucleotide sequence ID" value="XM_002295703.1"/>
</dbReference>
<feature type="transmembrane region" description="Helical" evidence="14">
    <location>
        <begin position="20"/>
        <end position="42"/>
    </location>
</feature>
<feature type="transmembrane region" description="Helical" evidence="14">
    <location>
        <begin position="86"/>
        <end position="106"/>
    </location>
</feature>